<gene>
    <name evidence="1" type="ORF">SAMN05216285_1043</name>
</gene>
<dbReference type="STRING" id="1202768.SAMN05216285_1043"/>
<reference evidence="2" key="1">
    <citation type="submission" date="2016-10" db="EMBL/GenBank/DDBJ databases">
        <authorList>
            <person name="Varghese N."/>
        </authorList>
    </citation>
    <scope>NUCLEOTIDE SEQUENCE [LARGE SCALE GENOMIC DNA]</scope>
    <source>
        <strain evidence="2">CGMCC 1.12284</strain>
    </source>
</reference>
<evidence type="ECO:0008006" key="3">
    <source>
        <dbReference type="Google" id="ProtNLM"/>
    </source>
</evidence>
<accession>A0A1I0MJB9</accession>
<name>A0A1I0MJB9_9EURY</name>
<protein>
    <recommendedName>
        <fullName evidence="3">Gamma-glutamyl cyclotransferase, AIG2-like</fullName>
    </recommendedName>
</protein>
<dbReference type="CDD" id="cd06661">
    <property type="entry name" value="GGCT_like"/>
    <property type="match status" value="1"/>
</dbReference>
<dbReference type="AlphaFoldDB" id="A0A1I0MJB9"/>
<dbReference type="EMBL" id="FOIS01000001">
    <property type="protein sequence ID" value="SEV88409.1"/>
    <property type="molecule type" value="Genomic_DNA"/>
</dbReference>
<dbReference type="InterPro" id="IPR013024">
    <property type="entry name" value="GGCT-like"/>
</dbReference>
<organism evidence="1 2">
    <name type="scientific">Natrinema salifodinae</name>
    <dbReference type="NCBI Taxonomy" id="1202768"/>
    <lineage>
        <taxon>Archaea</taxon>
        <taxon>Methanobacteriati</taxon>
        <taxon>Methanobacteriota</taxon>
        <taxon>Stenosarchaea group</taxon>
        <taxon>Halobacteria</taxon>
        <taxon>Halobacteriales</taxon>
        <taxon>Natrialbaceae</taxon>
        <taxon>Natrinema</taxon>
    </lineage>
</organism>
<dbReference type="Gene3D" id="3.10.490.10">
    <property type="entry name" value="Gamma-glutamyl cyclotransferase-like"/>
    <property type="match status" value="1"/>
</dbReference>
<sequence length="177" mass="20158">MERDVRPRVALVGYGSLITPAELAALSDDAPDRAFPVKIEGLRRIFDQRTSWRSDDDVKCAVANAVRDPDAWMNGVLIPTVNRDEFATFRERERWYRLIEVPFGDIVPYDEDDRDRLERTDLVLTTTGLETDPDIEPIPGYVADCLESAGEWGEEFRDDFVESTATNAGKPVTEYRE</sequence>
<proteinExistence type="predicted"/>
<evidence type="ECO:0000313" key="2">
    <source>
        <dbReference type="Proteomes" id="UP000183275"/>
    </source>
</evidence>
<evidence type="ECO:0000313" key="1">
    <source>
        <dbReference type="EMBL" id="SEV88409.1"/>
    </source>
</evidence>
<keyword evidence="2" id="KW-1185">Reference proteome</keyword>
<dbReference type="Proteomes" id="UP000183275">
    <property type="component" value="Unassembled WGS sequence"/>
</dbReference>